<proteinExistence type="predicted"/>
<accession>A0A1F5FFT0</accession>
<comment type="caution">
    <text evidence="1">The sequence shown here is derived from an EMBL/GenBank/DDBJ whole genome shotgun (WGS) entry which is preliminary data.</text>
</comment>
<dbReference type="Proteomes" id="UP000177187">
    <property type="component" value="Unassembled WGS sequence"/>
</dbReference>
<evidence type="ECO:0000313" key="1">
    <source>
        <dbReference type="EMBL" id="OGD78518.1"/>
    </source>
</evidence>
<reference evidence="1 2" key="1">
    <citation type="journal article" date="2016" name="Nat. Commun.">
        <title>Thousands of microbial genomes shed light on interconnected biogeochemical processes in an aquifer system.</title>
        <authorList>
            <person name="Anantharaman K."/>
            <person name="Brown C.T."/>
            <person name="Hug L.A."/>
            <person name="Sharon I."/>
            <person name="Castelle C.J."/>
            <person name="Probst A.J."/>
            <person name="Thomas B.C."/>
            <person name="Singh A."/>
            <person name="Wilkins M.J."/>
            <person name="Karaoz U."/>
            <person name="Brodie E.L."/>
            <person name="Williams K.H."/>
            <person name="Hubbard S.S."/>
            <person name="Banfield J.F."/>
        </authorList>
    </citation>
    <scope>NUCLEOTIDE SEQUENCE [LARGE SCALE GENOMIC DNA]</scope>
</reference>
<name>A0A1F5FFT0_9BACT</name>
<sequence>MIPDGAEILLEPFGEAPPRVGEIAAYINPDGLEVVHRLCHSDAEGWWGNADTVLAMERAGSLIGRVTARRWKGSVRGVKPMPARAWLAWLVHRLYHRTHGLGGAWGRFALQLVQRLKPRLYPTP</sequence>
<organism evidence="1 2">
    <name type="scientific">Candidatus Coatesbacteria bacterium RBG_13_66_14</name>
    <dbReference type="NCBI Taxonomy" id="1817816"/>
    <lineage>
        <taxon>Bacteria</taxon>
        <taxon>Candidatus Coatesiibacteriota</taxon>
    </lineage>
</organism>
<dbReference type="STRING" id="1817816.A2Y64_05625"/>
<protein>
    <submittedName>
        <fullName evidence="1">Uncharacterized protein</fullName>
    </submittedName>
</protein>
<dbReference type="EMBL" id="MFAF01000033">
    <property type="protein sequence ID" value="OGD78518.1"/>
    <property type="molecule type" value="Genomic_DNA"/>
</dbReference>
<evidence type="ECO:0000313" key="2">
    <source>
        <dbReference type="Proteomes" id="UP000177187"/>
    </source>
</evidence>
<gene>
    <name evidence="1" type="ORF">A2Y64_05625</name>
</gene>
<dbReference type="AlphaFoldDB" id="A0A1F5FFT0"/>